<dbReference type="EC" id="2.1.1.297" evidence="5"/>
<evidence type="ECO:0000256" key="4">
    <source>
        <dbReference type="ARBA" id="ARBA00048391"/>
    </source>
</evidence>
<feature type="domain" description="Release factor glutamine methyltransferase N-terminal" evidence="7">
    <location>
        <begin position="6"/>
        <end position="71"/>
    </location>
</feature>
<evidence type="ECO:0000256" key="2">
    <source>
        <dbReference type="ARBA" id="ARBA00022679"/>
    </source>
</evidence>
<dbReference type="HAMAP" id="MF_02126">
    <property type="entry name" value="RF_methyltr_PrmC"/>
    <property type="match status" value="1"/>
</dbReference>
<protein>
    <recommendedName>
        <fullName evidence="5">Release factor glutamine methyltransferase</fullName>
        <shortName evidence="5">RF MTase</shortName>
        <ecNumber evidence="5">2.1.1.297</ecNumber>
    </recommendedName>
    <alternativeName>
        <fullName evidence="5">N5-glutamine methyltransferase PrmC</fullName>
    </alternativeName>
    <alternativeName>
        <fullName evidence="5">Protein-(glutamine-N5) MTase PrmC</fullName>
    </alternativeName>
    <alternativeName>
        <fullName evidence="5">Protein-glutamine N-methyltransferase PrmC</fullName>
    </alternativeName>
</protein>
<accession>A0A0D6PIX0</accession>
<dbReference type="InterPro" id="IPR029063">
    <property type="entry name" value="SAM-dependent_MTases_sf"/>
</dbReference>
<dbReference type="Pfam" id="PF05175">
    <property type="entry name" value="MTS"/>
    <property type="match status" value="1"/>
</dbReference>
<dbReference type="InterPro" id="IPR002052">
    <property type="entry name" value="DNA_methylase_N6_adenine_CS"/>
</dbReference>
<comment type="function">
    <text evidence="5">Methylates the class 1 translation termination release factors RF1/PrfA and RF2/PrfB on the glutamine residue of the universally conserved GGQ motif.</text>
</comment>
<comment type="catalytic activity">
    <reaction evidence="4 5">
        <text>L-glutaminyl-[peptide chain release factor] + S-adenosyl-L-methionine = N(5)-methyl-L-glutaminyl-[peptide chain release factor] + S-adenosyl-L-homocysteine + H(+)</text>
        <dbReference type="Rhea" id="RHEA:42896"/>
        <dbReference type="Rhea" id="RHEA-COMP:10271"/>
        <dbReference type="Rhea" id="RHEA-COMP:10272"/>
        <dbReference type="ChEBI" id="CHEBI:15378"/>
        <dbReference type="ChEBI" id="CHEBI:30011"/>
        <dbReference type="ChEBI" id="CHEBI:57856"/>
        <dbReference type="ChEBI" id="CHEBI:59789"/>
        <dbReference type="ChEBI" id="CHEBI:61891"/>
        <dbReference type="EC" id="2.1.1.297"/>
    </reaction>
</comment>
<evidence type="ECO:0000256" key="5">
    <source>
        <dbReference type="HAMAP-Rule" id="MF_02126"/>
    </source>
</evidence>
<name>A0A0D6PIX0_9PROT</name>
<evidence type="ECO:0000256" key="1">
    <source>
        <dbReference type="ARBA" id="ARBA00022603"/>
    </source>
</evidence>
<dbReference type="RefSeq" id="WP_048880084.1">
    <property type="nucleotide sequence ID" value="NZ_BANC01000110.1"/>
</dbReference>
<keyword evidence="2 5" id="KW-0808">Transferase</keyword>
<feature type="binding site" evidence="5">
    <location>
        <position position="137"/>
    </location>
    <ligand>
        <name>S-adenosyl-L-methionine</name>
        <dbReference type="ChEBI" id="CHEBI:59789"/>
    </ligand>
</feature>
<dbReference type="SUPFAM" id="SSF53335">
    <property type="entry name" value="S-adenosyl-L-methionine-dependent methyltransferases"/>
    <property type="match status" value="1"/>
</dbReference>
<keyword evidence="1 5" id="KW-0489">Methyltransferase</keyword>
<feature type="binding site" evidence="5">
    <location>
        <begin position="180"/>
        <end position="183"/>
    </location>
    <ligand>
        <name>substrate</name>
    </ligand>
</feature>
<dbReference type="PANTHER" id="PTHR18895:SF74">
    <property type="entry name" value="MTRF1L RELEASE FACTOR GLUTAMINE METHYLTRANSFERASE"/>
    <property type="match status" value="1"/>
</dbReference>
<keyword evidence="9" id="KW-1185">Reference proteome</keyword>
<reference evidence="8 9" key="1">
    <citation type="submission" date="2012-11" db="EMBL/GenBank/DDBJ databases">
        <title>Whole genome sequence of Acidocella aminolytica 101 = DSM 11237.</title>
        <authorList>
            <person name="Azuma Y."/>
            <person name="Higashiura N."/>
            <person name="Hirakawa H."/>
            <person name="Matsushita K."/>
        </authorList>
    </citation>
    <scope>NUCLEOTIDE SEQUENCE [LARGE SCALE GENOMIC DNA]</scope>
    <source>
        <strain evidence="9">101 / DSM 11237</strain>
    </source>
</reference>
<dbReference type="Pfam" id="PF17827">
    <property type="entry name" value="PrmC_N"/>
    <property type="match status" value="1"/>
</dbReference>
<dbReference type="GO" id="GO:0003676">
    <property type="term" value="F:nucleic acid binding"/>
    <property type="evidence" value="ECO:0007669"/>
    <property type="project" value="InterPro"/>
</dbReference>
<evidence type="ECO:0000313" key="8">
    <source>
        <dbReference type="EMBL" id="GAN81700.1"/>
    </source>
</evidence>
<dbReference type="CDD" id="cd02440">
    <property type="entry name" value="AdoMet_MTases"/>
    <property type="match status" value="1"/>
</dbReference>
<feature type="binding site" evidence="5">
    <location>
        <position position="180"/>
    </location>
    <ligand>
        <name>S-adenosyl-L-methionine</name>
        <dbReference type="ChEBI" id="CHEBI:59789"/>
    </ligand>
</feature>
<evidence type="ECO:0000259" key="7">
    <source>
        <dbReference type="Pfam" id="PF17827"/>
    </source>
</evidence>
<organism evidence="8 9">
    <name type="scientific">Acidocella aminolytica 101 = DSM 11237</name>
    <dbReference type="NCBI Taxonomy" id="1120923"/>
    <lineage>
        <taxon>Bacteria</taxon>
        <taxon>Pseudomonadati</taxon>
        <taxon>Pseudomonadota</taxon>
        <taxon>Alphaproteobacteria</taxon>
        <taxon>Acetobacterales</taxon>
        <taxon>Acidocellaceae</taxon>
        <taxon>Acidocella</taxon>
    </lineage>
</organism>
<feature type="binding site" evidence="5">
    <location>
        <begin position="114"/>
        <end position="118"/>
    </location>
    <ligand>
        <name>S-adenosyl-L-methionine</name>
        <dbReference type="ChEBI" id="CHEBI:59789"/>
    </ligand>
</feature>
<dbReference type="GO" id="GO:0102559">
    <property type="term" value="F:peptide chain release factor N(5)-glutamine methyltransferase activity"/>
    <property type="evidence" value="ECO:0007669"/>
    <property type="project" value="UniProtKB-EC"/>
</dbReference>
<keyword evidence="3 5" id="KW-0949">S-adenosyl-L-methionine</keyword>
<evidence type="ECO:0000313" key="9">
    <source>
        <dbReference type="Proteomes" id="UP000032668"/>
    </source>
</evidence>
<comment type="caution">
    <text evidence="8">The sequence shown here is derived from an EMBL/GenBank/DDBJ whole genome shotgun (WGS) entry which is preliminary data.</text>
</comment>
<comment type="similarity">
    <text evidence="5">Belongs to the protein N5-glutamine methyltransferase family. PrmC subfamily.</text>
</comment>
<dbReference type="GO" id="GO:0032259">
    <property type="term" value="P:methylation"/>
    <property type="evidence" value="ECO:0007669"/>
    <property type="project" value="UniProtKB-KW"/>
</dbReference>
<dbReference type="EMBL" id="BANC01000110">
    <property type="protein sequence ID" value="GAN81700.1"/>
    <property type="molecule type" value="Genomic_DNA"/>
</dbReference>
<dbReference type="PANTHER" id="PTHR18895">
    <property type="entry name" value="HEMK METHYLTRANSFERASE"/>
    <property type="match status" value="1"/>
</dbReference>
<dbReference type="InterPro" id="IPR004556">
    <property type="entry name" value="HemK-like"/>
</dbReference>
<dbReference type="InterPro" id="IPR007848">
    <property type="entry name" value="Small_mtfrase_dom"/>
</dbReference>
<dbReference type="InterPro" id="IPR050320">
    <property type="entry name" value="N5-glutamine_MTase"/>
</dbReference>
<dbReference type="Proteomes" id="UP000032668">
    <property type="component" value="Unassembled WGS sequence"/>
</dbReference>
<evidence type="ECO:0000256" key="3">
    <source>
        <dbReference type="ARBA" id="ARBA00022691"/>
    </source>
</evidence>
<dbReference type="NCBIfam" id="TIGR00536">
    <property type="entry name" value="hemK_fam"/>
    <property type="match status" value="1"/>
</dbReference>
<feature type="domain" description="Methyltransferase small" evidence="6">
    <location>
        <begin position="93"/>
        <end position="187"/>
    </location>
</feature>
<dbReference type="OrthoDB" id="9800643at2"/>
<gene>
    <name evidence="5" type="primary">prmC</name>
    <name evidence="8" type="ORF">Aam_112_020</name>
</gene>
<sequence length="274" mass="29302">MIPTAQALSEITERLKQAGVEEPRREARLLLAFALGTNAAGLLARDMVDPHCYAVPLARRAAREPLAYITGHKEFWGLDFLTSPATLIPRPDTETLVEAVLDSGQTPRAILDLGTGTGCLLLACLHEFPTAFGVGVDLNPDAARLAHNNAKHLGLARRAAFLAGSWASALNHQFDFVLSNPPYIESADIPGLMPEVTAHEPALALDGGASGLMAYRQIIADLPRILTPNGQAVLELGARQAKSVSMLAHEAGFETSLRCDLAGIERAIIVKFCK</sequence>
<dbReference type="InterPro" id="IPR019874">
    <property type="entry name" value="RF_methyltr_PrmC"/>
</dbReference>
<proteinExistence type="inferred from homology"/>
<dbReference type="AlphaFoldDB" id="A0A0D6PIX0"/>
<dbReference type="Gene3D" id="3.40.50.150">
    <property type="entry name" value="Vaccinia Virus protein VP39"/>
    <property type="match status" value="1"/>
</dbReference>
<dbReference type="NCBIfam" id="TIGR03534">
    <property type="entry name" value="RF_mod_PrmC"/>
    <property type="match status" value="1"/>
</dbReference>
<dbReference type="PROSITE" id="PS00092">
    <property type="entry name" value="N6_MTASE"/>
    <property type="match status" value="1"/>
</dbReference>
<evidence type="ECO:0000259" key="6">
    <source>
        <dbReference type="Pfam" id="PF05175"/>
    </source>
</evidence>
<dbReference type="Gene3D" id="1.10.8.10">
    <property type="entry name" value="DNA helicase RuvA subunit, C-terminal domain"/>
    <property type="match status" value="1"/>
</dbReference>
<feature type="binding site" evidence="5">
    <location>
        <position position="166"/>
    </location>
    <ligand>
        <name>S-adenosyl-L-methionine</name>
        <dbReference type="ChEBI" id="CHEBI:59789"/>
    </ligand>
</feature>
<dbReference type="STRING" id="1120923.SAMN02746095_00629"/>
<dbReference type="InterPro" id="IPR040758">
    <property type="entry name" value="PrmC_N"/>
</dbReference>